<protein>
    <submittedName>
        <fullName evidence="1">Uncharacterized protein</fullName>
    </submittedName>
</protein>
<dbReference type="EMBL" id="BDGG01000003">
    <property type="protein sequence ID" value="GAU95118.1"/>
    <property type="molecule type" value="Genomic_DNA"/>
</dbReference>
<proteinExistence type="predicted"/>
<evidence type="ECO:0000313" key="1">
    <source>
        <dbReference type="EMBL" id="GAU95118.1"/>
    </source>
</evidence>
<name>A0A1D1V9C4_RAMVA</name>
<keyword evidence="2" id="KW-1185">Reference proteome</keyword>
<gene>
    <name evidence="1" type="primary">RvY_06793-1</name>
    <name evidence="1" type="synonym">RvY_06793.1</name>
    <name evidence="1" type="ORF">RvY_06793</name>
</gene>
<evidence type="ECO:0000313" key="2">
    <source>
        <dbReference type="Proteomes" id="UP000186922"/>
    </source>
</evidence>
<dbReference type="AlphaFoldDB" id="A0A1D1V9C4"/>
<dbReference type="Proteomes" id="UP000186922">
    <property type="component" value="Unassembled WGS sequence"/>
</dbReference>
<reference evidence="1 2" key="1">
    <citation type="journal article" date="2016" name="Nat. Commun.">
        <title>Extremotolerant tardigrade genome and improved radiotolerance of human cultured cells by tardigrade-unique protein.</title>
        <authorList>
            <person name="Hashimoto T."/>
            <person name="Horikawa D.D."/>
            <person name="Saito Y."/>
            <person name="Kuwahara H."/>
            <person name="Kozuka-Hata H."/>
            <person name="Shin-I T."/>
            <person name="Minakuchi Y."/>
            <person name="Ohishi K."/>
            <person name="Motoyama A."/>
            <person name="Aizu T."/>
            <person name="Enomoto A."/>
            <person name="Kondo K."/>
            <person name="Tanaka S."/>
            <person name="Hara Y."/>
            <person name="Koshikawa S."/>
            <person name="Sagara H."/>
            <person name="Miura T."/>
            <person name="Yokobori S."/>
            <person name="Miyagawa K."/>
            <person name="Suzuki Y."/>
            <person name="Kubo T."/>
            <person name="Oyama M."/>
            <person name="Kohara Y."/>
            <person name="Fujiyama A."/>
            <person name="Arakawa K."/>
            <person name="Katayama T."/>
            <person name="Toyoda A."/>
            <person name="Kunieda T."/>
        </authorList>
    </citation>
    <scope>NUCLEOTIDE SEQUENCE [LARGE SCALE GENOMIC DNA]</scope>
    <source>
        <strain evidence="1 2">YOKOZUNA-1</strain>
    </source>
</reference>
<comment type="caution">
    <text evidence="1">The sequence shown here is derived from an EMBL/GenBank/DDBJ whole genome shotgun (WGS) entry which is preliminary data.</text>
</comment>
<accession>A0A1D1V9C4</accession>
<sequence>MAEVKTWIKDGANCNIEFHRVIICAIWLPTKECRHAKGTFSLAASEGCHDDATMSNPLH</sequence>
<organism evidence="1 2">
    <name type="scientific">Ramazzottius varieornatus</name>
    <name type="common">Water bear</name>
    <name type="synonym">Tardigrade</name>
    <dbReference type="NCBI Taxonomy" id="947166"/>
    <lineage>
        <taxon>Eukaryota</taxon>
        <taxon>Metazoa</taxon>
        <taxon>Ecdysozoa</taxon>
        <taxon>Tardigrada</taxon>
        <taxon>Eutardigrada</taxon>
        <taxon>Parachela</taxon>
        <taxon>Hypsibioidea</taxon>
        <taxon>Ramazzottiidae</taxon>
        <taxon>Ramazzottius</taxon>
    </lineage>
</organism>